<accession>A0A9D4U3G8</accession>
<organism evidence="1 2">
    <name type="scientific">Adiantum capillus-veneris</name>
    <name type="common">Maidenhair fern</name>
    <dbReference type="NCBI Taxonomy" id="13818"/>
    <lineage>
        <taxon>Eukaryota</taxon>
        <taxon>Viridiplantae</taxon>
        <taxon>Streptophyta</taxon>
        <taxon>Embryophyta</taxon>
        <taxon>Tracheophyta</taxon>
        <taxon>Polypodiopsida</taxon>
        <taxon>Polypodiidae</taxon>
        <taxon>Polypodiales</taxon>
        <taxon>Pteridineae</taxon>
        <taxon>Pteridaceae</taxon>
        <taxon>Vittarioideae</taxon>
        <taxon>Adiantum</taxon>
    </lineage>
</organism>
<proteinExistence type="predicted"/>
<dbReference type="SUPFAM" id="SSF52317">
    <property type="entry name" value="Class I glutamine amidotransferase-like"/>
    <property type="match status" value="1"/>
</dbReference>
<dbReference type="AlphaFoldDB" id="A0A9D4U3G8"/>
<dbReference type="GO" id="GO:0005737">
    <property type="term" value="C:cytoplasm"/>
    <property type="evidence" value="ECO:0007669"/>
    <property type="project" value="TreeGrafter"/>
</dbReference>
<dbReference type="SMART" id="SM01211">
    <property type="entry name" value="GATase_5"/>
    <property type="match status" value="1"/>
</dbReference>
<dbReference type="GO" id="GO:0004642">
    <property type="term" value="F:phosphoribosylformylglycinamidine synthase activity"/>
    <property type="evidence" value="ECO:0007669"/>
    <property type="project" value="TreeGrafter"/>
</dbReference>
<dbReference type="Gene3D" id="3.40.50.880">
    <property type="match status" value="1"/>
</dbReference>
<sequence>MSGTTTGIWVAHGEGRALFPNQAVMDKVISSNLAPLRYCDDSATTPSILTGSPLGIAALCSPDGRHLAMMPHPERCFLMWQYPWYPKDWHEMDPAGPSPWMRMFQNARKWCERQQQQQGSFM</sequence>
<comment type="caution">
    <text evidence="1">The sequence shown here is derived from an EMBL/GenBank/DDBJ whole genome shotgun (WGS) entry which is preliminary data.</text>
</comment>
<keyword evidence="2" id="KW-1185">Reference proteome</keyword>
<dbReference type="PANTHER" id="PTHR10099">
    <property type="entry name" value="PHOSPHORIBOSYLFORMYLGLYCINAMIDINE SYNTHASE"/>
    <property type="match status" value="1"/>
</dbReference>
<dbReference type="GO" id="GO:0006164">
    <property type="term" value="P:purine nucleotide biosynthetic process"/>
    <property type="evidence" value="ECO:0007669"/>
    <property type="project" value="TreeGrafter"/>
</dbReference>
<dbReference type="PANTHER" id="PTHR10099:SF1">
    <property type="entry name" value="PHOSPHORIBOSYLFORMYLGLYCINAMIDINE SYNTHASE"/>
    <property type="match status" value="1"/>
</dbReference>
<dbReference type="Proteomes" id="UP000886520">
    <property type="component" value="Chromosome 24"/>
</dbReference>
<evidence type="ECO:0000313" key="2">
    <source>
        <dbReference type="Proteomes" id="UP000886520"/>
    </source>
</evidence>
<reference evidence="1" key="1">
    <citation type="submission" date="2021-01" db="EMBL/GenBank/DDBJ databases">
        <title>Adiantum capillus-veneris genome.</title>
        <authorList>
            <person name="Fang Y."/>
            <person name="Liao Q."/>
        </authorList>
    </citation>
    <scope>NUCLEOTIDE SEQUENCE</scope>
    <source>
        <strain evidence="1">H3</strain>
        <tissue evidence="1">Leaf</tissue>
    </source>
</reference>
<evidence type="ECO:0008006" key="3">
    <source>
        <dbReference type="Google" id="ProtNLM"/>
    </source>
</evidence>
<dbReference type="InterPro" id="IPR029062">
    <property type="entry name" value="Class_I_gatase-like"/>
</dbReference>
<protein>
    <recommendedName>
        <fullName evidence="3">Phosphoribosylformylglycinamidine synthase</fullName>
    </recommendedName>
</protein>
<dbReference type="Pfam" id="PF13507">
    <property type="entry name" value="GATase_5"/>
    <property type="match status" value="1"/>
</dbReference>
<dbReference type="OrthoDB" id="6666987at2759"/>
<evidence type="ECO:0000313" key="1">
    <source>
        <dbReference type="EMBL" id="KAI5060808.1"/>
    </source>
</evidence>
<gene>
    <name evidence="1" type="ORF">GOP47_0025228</name>
</gene>
<dbReference type="EMBL" id="JABFUD020000024">
    <property type="protein sequence ID" value="KAI5060808.1"/>
    <property type="molecule type" value="Genomic_DNA"/>
</dbReference>
<name>A0A9D4U3G8_ADICA</name>